<reference evidence="2 3" key="1">
    <citation type="journal article" date="2020" name="Cell">
        <title>Large-Scale Comparative Analyses of Tick Genomes Elucidate Their Genetic Diversity and Vector Capacities.</title>
        <authorList>
            <consortium name="Tick Genome and Microbiome Consortium (TIGMIC)"/>
            <person name="Jia N."/>
            <person name="Wang J."/>
            <person name="Shi W."/>
            <person name="Du L."/>
            <person name="Sun Y."/>
            <person name="Zhan W."/>
            <person name="Jiang J.F."/>
            <person name="Wang Q."/>
            <person name="Zhang B."/>
            <person name="Ji P."/>
            <person name="Bell-Sakyi L."/>
            <person name="Cui X.M."/>
            <person name="Yuan T.T."/>
            <person name="Jiang B.G."/>
            <person name="Yang W.F."/>
            <person name="Lam T.T."/>
            <person name="Chang Q.C."/>
            <person name="Ding S.J."/>
            <person name="Wang X.J."/>
            <person name="Zhu J.G."/>
            <person name="Ruan X.D."/>
            <person name="Zhao L."/>
            <person name="Wei J.T."/>
            <person name="Ye R.Z."/>
            <person name="Que T.C."/>
            <person name="Du C.H."/>
            <person name="Zhou Y.H."/>
            <person name="Cheng J.X."/>
            <person name="Dai P.F."/>
            <person name="Guo W.B."/>
            <person name="Han X.H."/>
            <person name="Huang E.J."/>
            <person name="Li L.F."/>
            <person name="Wei W."/>
            <person name="Gao Y.C."/>
            <person name="Liu J.Z."/>
            <person name="Shao H.Z."/>
            <person name="Wang X."/>
            <person name="Wang C.C."/>
            <person name="Yang T.C."/>
            <person name="Huo Q.B."/>
            <person name="Li W."/>
            <person name="Chen H.Y."/>
            <person name="Chen S.E."/>
            <person name="Zhou L.G."/>
            <person name="Ni X.B."/>
            <person name="Tian J.H."/>
            <person name="Sheng Y."/>
            <person name="Liu T."/>
            <person name="Pan Y.S."/>
            <person name="Xia L.Y."/>
            <person name="Li J."/>
            <person name="Zhao F."/>
            <person name="Cao W.C."/>
        </authorList>
    </citation>
    <scope>NUCLEOTIDE SEQUENCE [LARGE SCALE GENOMIC DNA]</scope>
    <source>
        <strain evidence="2">HaeL-2018</strain>
    </source>
</reference>
<gene>
    <name evidence="2" type="ORF">HPB48_014899</name>
</gene>
<evidence type="ECO:0000313" key="2">
    <source>
        <dbReference type="EMBL" id="KAH9372546.1"/>
    </source>
</evidence>
<comment type="caution">
    <text evidence="2">The sequence shown here is derived from an EMBL/GenBank/DDBJ whole genome shotgun (WGS) entry which is preliminary data.</text>
</comment>
<keyword evidence="3" id="KW-1185">Reference proteome</keyword>
<dbReference type="EMBL" id="JABSTR010000006">
    <property type="protein sequence ID" value="KAH9372546.1"/>
    <property type="molecule type" value="Genomic_DNA"/>
</dbReference>
<evidence type="ECO:0000256" key="1">
    <source>
        <dbReference type="SAM" id="MobiDB-lite"/>
    </source>
</evidence>
<feature type="compositionally biased region" description="Polar residues" evidence="1">
    <location>
        <begin position="106"/>
        <end position="115"/>
    </location>
</feature>
<dbReference type="AlphaFoldDB" id="A0A9J6GAM6"/>
<accession>A0A9J6GAM6</accession>
<organism evidence="2 3">
    <name type="scientific">Haemaphysalis longicornis</name>
    <name type="common">Bush tick</name>
    <dbReference type="NCBI Taxonomy" id="44386"/>
    <lineage>
        <taxon>Eukaryota</taxon>
        <taxon>Metazoa</taxon>
        <taxon>Ecdysozoa</taxon>
        <taxon>Arthropoda</taxon>
        <taxon>Chelicerata</taxon>
        <taxon>Arachnida</taxon>
        <taxon>Acari</taxon>
        <taxon>Parasitiformes</taxon>
        <taxon>Ixodida</taxon>
        <taxon>Ixodoidea</taxon>
        <taxon>Ixodidae</taxon>
        <taxon>Haemaphysalinae</taxon>
        <taxon>Haemaphysalis</taxon>
    </lineage>
</organism>
<sequence>MPLPLYHYFNVRVPSGLPVDAVIDTAEAIVPPTELYSVQHMGDQIGVNASSGVRKFLDTNGLRIENDIINLEPADKQYVSIAFFFPANLCHGRRIGQNPETLRESPPNSLRSLQRQAVRKDRPAIRKNGYATG</sequence>
<dbReference type="Proteomes" id="UP000821853">
    <property type="component" value="Chromosome 4"/>
</dbReference>
<evidence type="ECO:0000313" key="3">
    <source>
        <dbReference type="Proteomes" id="UP000821853"/>
    </source>
</evidence>
<protein>
    <submittedName>
        <fullName evidence="2">Uncharacterized protein</fullName>
    </submittedName>
</protein>
<feature type="region of interest" description="Disordered" evidence="1">
    <location>
        <begin position="97"/>
        <end position="133"/>
    </location>
</feature>
<name>A0A9J6GAM6_HAELO</name>
<dbReference type="VEuPathDB" id="VectorBase:HLOH_043956"/>
<proteinExistence type="predicted"/>